<dbReference type="SMART" id="SM00355">
    <property type="entry name" value="ZnF_C2H2"/>
    <property type="match status" value="3"/>
</dbReference>
<reference evidence="3" key="2">
    <citation type="submission" date="2023-05" db="EMBL/GenBank/DDBJ databases">
        <authorList>
            <consortium name="Lawrence Berkeley National Laboratory"/>
            <person name="Steindorff A."/>
            <person name="Hensen N."/>
            <person name="Bonometti L."/>
            <person name="Westerberg I."/>
            <person name="Brannstrom I.O."/>
            <person name="Guillou S."/>
            <person name="Cros-Aarteil S."/>
            <person name="Calhoun S."/>
            <person name="Haridas S."/>
            <person name="Kuo A."/>
            <person name="Mondo S."/>
            <person name="Pangilinan J."/>
            <person name="Riley R."/>
            <person name="Labutti K."/>
            <person name="Andreopoulos B."/>
            <person name="Lipzen A."/>
            <person name="Chen C."/>
            <person name="Yanf M."/>
            <person name="Daum C."/>
            <person name="Ng V."/>
            <person name="Clum A."/>
            <person name="Ohm R."/>
            <person name="Martin F."/>
            <person name="Silar P."/>
            <person name="Natvig D."/>
            <person name="Lalanne C."/>
            <person name="Gautier V."/>
            <person name="Ament-Velasquez S.L."/>
            <person name="Kruys A."/>
            <person name="Hutchinson M.I."/>
            <person name="Powell A.J."/>
            <person name="Barry K."/>
            <person name="Miller A.N."/>
            <person name="Grigoriev I.V."/>
            <person name="Debuchy R."/>
            <person name="Gladieux P."/>
            <person name="Thoren M.H."/>
            <person name="Johannesson H."/>
        </authorList>
    </citation>
    <scope>NUCLEOTIDE SEQUENCE</scope>
    <source>
        <strain evidence="3">CBS 538.74</strain>
    </source>
</reference>
<evidence type="ECO:0000256" key="1">
    <source>
        <dbReference type="SAM" id="MobiDB-lite"/>
    </source>
</evidence>
<feature type="compositionally biased region" description="Basic and acidic residues" evidence="1">
    <location>
        <begin position="69"/>
        <end position="84"/>
    </location>
</feature>
<feature type="domain" description="C2H2-type" evidence="2">
    <location>
        <begin position="205"/>
        <end position="249"/>
    </location>
</feature>
<dbReference type="AlphaFoldDB" id="A0AAN6VIM4"/>
<evidence type="ECO:0000313" key="4">
    <source>
        <dbReference type="Proteomes" id="UP001302745"/>
    </source>
</evidence>
<proteinExistence type="predicted"/>
<dbReference type="PANTHER" id="PTHR23225">
    <property type="entry name" value="ZINC FINGER PROTEIN"/>
    <property type="match status" value="1"/>
</dbReference>
<organism evidence="3 4">
    <name type="scientific">Chaetomidium leptoderma</name>
    <dbReference type="NCBI Taxonomy" id="669021"/>
    <lineage>
        <taxon>Eukaryota</taxon>
        <taxon>Fungi</taxon>
        <taxon>Dikarya</taxon>
        <taxon>Ascomycota</taxon>
        <taxon>Pezizomycotina</taxon>
        <taxon>Sordariomycetes</taxon>
        <taxon>Sordariomycetidae</taxon>
        <taxon>Sordariales</taxon>
        <taxon>Chaetomiaceae</taxon>
        <taxon>Chaetomidium</taxon>
    </lineage>
</organism>
<dbReference type="Gene3D" id="3.30.160.60">
    <property type="entry name" value="Classic Zinc Finger"/>
    <property type="match status" value="1"/>
</dbReference>
<evidence type="ECO:0000259" key="2">
    <source>
        <dbReference type="SMART" id="SM00355"/>
    </source>
</evidence>
<evidence type="ECO:0000313" key="3">
    <source>
        <dbReference type="EMBL" id="KAK4150856.1"/>
    </source>
</evidence>
<dbReference type="PANTHER" id="PTHR23225:SF2">
    <property type="entry name" value="AT09679P-RELATED"/>
    <property type="match status" value="1"/>
</dbReference>
<name>A0AAN6VIM4_9PEZI</name>
<reference evidence="3" key="1">
    <citation type="journal article" date="2023" name="Mol. Phylogenet. Evol.">
        <title>Genome-scale phylogeny and comparative genomics of the fungal order Sordariales.</title>
        <authorList>
            <person name="Hensen N."/>
            <person name="Bonometti L."/>
            <person name="Westerberg I."/>
            <person name="Brannstrom I.O."/>
            <person name="Guillou S."/>
            <person name="Cros-Aarteil S."/>
            <person name="Calhoun S."/>
            <person name="Haridas S."/>
            <person name="Kuo A."/>
            <person name="Mondo S."/>
            <person name="Pangilinan J."/>
            <person name="Riley R."/>
            <person name="LaButti K."/>
            <person name="Andreopoulos B."/>
            <person name="Lipzen A."/>
            <person name="Chen C."/>
            <person name="Yan M."/>
            <person name="Daum C."/>
            <person name="Ng V."/>
            <person name="Clum A."/>
            <person name="Steindorff A."/>
            <person name="Ohm R.A."/>
            <person name="Martin F."/>
            <person name="Silar P."/>
            <person name="Natvig D.O."/>
            <person name="Lalanne C."/>
            <person name="Gautier V."/>
            <person name="Ament-Velasquez S.L."/>
            <person name="Kruys A."/>
            <person name="Hutchinson M.I."/>
            <person name="Powell A.J."/>
            <person name="Barry K."/>
            <person name="Miller A.N."/>
            <person name="Grigoriev I.V."/>
            <person name="Debuchy R."/>
            <person name="Gladieux P."/>
            <person name="Hiltunen Thoren M."/>
            <person name="Johannesson H."/>
        </authorList>
    </citation>
    <scope>NUCLEOTIDE SEQUENCE</scope>
    <source>
        <strain evidence="3">CBS 538.74</strain>
    </source>
</reference>
<feature type="region of interest" description="Disordered" evidence="1">
    <location>
        <begin position="69"/>
        <end position="127"/>
    </location>
</feature>
<feature type="compositionally biased region" description="Low complexity" evidence="1">
    <location>
        <begin position="260"/>
        <end position="272"/>
    </location>
</feature>
<dbReference type="Proteomes" id="UP001302745">
    <property type="component" value="Unassembled WGS sequence"/>
</dbReference>
<feature type="domain" description="C2H2-type" evidence="2">
    <location>
        <begin position="143"/>
        <end position="167"/>
    </location>
</feature>
<dbReference type="InterPro" id="IPR039970">
    <property type="entry name" value="TF_Grauzone"/>
</dbReference>
<feature type="region of interest" description="Disordered" evidence="1">
    <location>
        <begin position="258"/>
        <end position="281"/>
    </location>
</feature>
<comment type="caution">
    <text evidence="3">The sequence shown here is derived from an EMBL/GenBank/DDBJ whole genome shotgun (WGS) entry which is preliminary data.</text>
</comment>
<accession>A0AAN6VIM4</accession>
<feature type="domain" description="C2H2-type" evidence="2">
    <location>
        <begin position="172"/>
        <end position="199"/>
    </location>
</feature>
<dbReference type="GO" id="GO:0003700">
    <property type="term" value="F:DNA-binding transcription factor activity"/>
    <property type="evidence" value="ECO:0007669"/>
    <property type="project" value="InterPro"/>
</dbReference>
<keyword evidence="4" id="KW-1185">Reference proteome</keyword>
<dbReference type="InterPro" id="IPR013087">
    <property type="entry name" value="Znf_C2H2_type"/>
</dbReference>
<protein>
    <recommendedName>
        <fullName evidence="2">C2H2-type domain-containing protein</fullName>
    </recommendedName>
</protein>
<dbReference type="EMBL" id="MU857046">
    <property type="protein sequence ID" value="KAK4150856.1"/>
    <property type="molecule type" value="Genomic_DNA"/>
</dbReference>
<gene>
    <name evidence="3" type="ORF">C8A00DRAFT_17660</name>
</gene>
<sequence length="415" mass="45983">MISVEAEEASLEYPSLWFPSFPPFQSYTPLQYPSLQSHPPLQHPSLQHPPLQYTPLSTAEDTVLDYDPFAKRPADNEFDGDYRPNKRQKVSTEVSARRSPVKAAVKAGDVSRARPRRSRASNADPTPCIVPPSASTARNTLLFLCPTCKNANFASQADLDAHIKKQHPVRPFSCVFDFAGCGGTFASKNEWKRHVASQHLLLNYWRCPEDACAPPAGSPSSTHHTHTSQPNGAIFNRKDLFTQHLRRMHAPKETKDLFNATASPGASSTSKKATSHKPKPTRAQILAKWETHVRELQSTAMHARCALPTRMRCPIPSCTEPEFHGADAWDQRMEHVARHIEAMSSAAEEIKKVLFGGEGDETLVDWASRADVGIIERAEGGKGWVLVSPFTGWRAKVDSGVVLDFSVGQDEEDDE</sequence>